<keyword evidence="3" id="KW-1185">Reference proteome</keyword>
<dbReference type="RefSeq" id="XP_070918272.1">
    <property type="nucleotide sequence ID" value="XM_071062171.1"/>
</dbReference>
<feature type="compositionally biased region" description="Low complexity" evidence="1">
    <location>
        <begin position="230"/>
        <end position="239"/>
    </location>
</feature>
<dbReference type="Proteomes" id="UP001628179">
    <property type="component" value="Unassembled WGS sequence"/>
</dbReference>
<evidence type="ECO:0000313" key="3">
    <source>
        <dbReference type="Proteomes" id="UP001628179"/>
    </source>
</evidence>
<feature type="compositionally biased region" description="Basic residues" evidence="1">
    <location>
        <begin position="219"/>
        <end position="229"/>
    </location>
</feature>
<feature type="region of interest" description="Disordered" evidence="1">
    <location>
        <begin position="158"/>
        <end position="179"/>
    </location>
</feature>
<accession>A0ABQ0GFK3</accession>
<feature type="region of interest" description="Disordered" evidence="1">
    <location>
        <begin position="196"/>
        <end position="285"/>
    </location>
</feature>
<comment type="caution">
    <text evidence="2">The sequence shown here is derived from an EMBL/GenBank/DDBJ whole genome shotgun (WGS) entry which is preliminary data.</text>
</comment>
<organism evidence="2 3">
    <name type="scientific">Madurella fahalii</name>
    <dbReference type="NCBI Taxonomy" id="1157608"/>
    <lineage>
        <taxon>Eukaryota</taxon>
        <taxon>Fungi</taxon>
        <taxon>Dikarya</taxon>
        <taxon>Ascomycota</taxon>
        <taxon>Pezizomycotina</taxon>
        <taxon>Sordariomycetes</taxon>
        <taxon>Sordariomycetidae</taxon>
        <taxon>Sordariales</taxon>
        <taxon>Sordariales incertae sedis</taxon>
        <taxon>Madurella</taxon>
    </lineage>
</organism>
<evidence type="ECO:0000313" key="2">
    <source>
        <dbReference type="EMBL" id="GAB1316541.1"/>
    </source>
</evidence>
<reference evidence="2 3" key="1">
    <citation type="submission" date="2024-09" db="EMBL/GenBank/DDBJ databases">
        <title>Itraconazole resistance in Madurella fahalii resulting from another homologue of gene encoding cytochrome P450 14-alpha sterol demethylase (CYP51).</title>
        <authorList>
            <person name="Yoshioka I."/>
            <person name="Fahal A.H."/>
            <person name="Kaneko S."/>
            <person name="Yaguchi T."/>
        </authorList>
    </citation>
    <scope>NUCLEOTIDE SEQUENCE [LARGE SCALE GENOMIC DNA]</scope>
    <source>
        <strain evidence="2 3">IFM 68171</strain>
    </source>
</reference>
<proteinExistence type="predicted"/>
<gene>
    <name evidence="2" type="ORF">MFIFM68171_06751</name>
</gene>
<dbReference type="GeneID" id="98177494"/>
<protein>
    <submittedName>
        <fullName evidence="2">Uncharacterized protein</fullName>
    </submittedName>
</protein>
<evidence type="ECO:0000256" key="1">
    <source>
        <dbReference type="SAM" id="MobiDB-lite"/>
    </source>
</evidence>
<feature type="region of interest" description="Disordered" evidence="1">
    <location>
        <begin position="1"/>
        <end position="21"/>
    </location>
</feature>
<name>A0ABQ0GFK3_9PEZI</name>
<sequence>MQAAYIPNAGHRVCPPSPPPTPRHSIPVMTLVQQAIHHLSRRRRQDALDAILAIGDAMHDIFAKTGAVAADLRQVNRLFLGVVQQSLYGASPRADRIINSLLLLSIRRCDALRQAQLQAAQPAGPDAVGWLSSAHASELNDHLELYRNVLAYIASHPASRAGAGSSPGSGSQTQDPRLQAAQQTLQRLCPRINNLSRWTYTAPTPAPRASQSAGVRKPDPRHRHRHRPRAAPAKPATRAVAGPRAPLPTPPTQTGDVEGRAAAAPAAAELPDTQPPAPVSKGKRGCYGGTVERRAVEGWVEEATQVLEVGERVGPVSTVEKACARARTSEVGGGFGLRPEHVPSARCCRWGVGG</sequence>
<dbReference type="EMBL" id="BAAFSV010000003">
    <property type="protein sequence ID" value="GAB1316541.1"/>
    <property type="molecule type" value="Genomic_DNA"/>
</dbReference>